<feature type="compositionally biased region" description="Basic residues" evidence="1">
    <location>
        <begin position="474"/>
        <end position="489"/>
    </location>
</feature>
<gene>
    <name evidence="3" type="primary">VAC7</name>
    <name evidence="3" type="ORF">CFIMG_002805RAa</name>
</gene>
<dbReference type="GO" id="GO:1903778">
    <property type="term" value="P:protein localization to vacuolar membrane"/>
    <property type="evidence" value="ECO:0007669"/>
    <property type="project" value="TreeGrafter"/>
</dbReference>
<feature type="compositionally biased region" description="Polar residues" evidence="1">
    <location>
        <begin position="226"/>
        <end position="250"/>
    </location>
</feature>
<dbReference type="GO" id="GO:0000011">
    <property type="term" value="P:vacuole inheritance"/>
    <property type="evidence" value="ECO:0007669"/>
    <property type="project" value="TreeGrafter"/>
</dbReference>
<evidence type="ECO:0000256" key="2">
    <source>
        <dbReference type="SAM" id="Phobius"/>
    </source>
</evidence>
<feature type="region of interest" description="Disordered" evidence="1">
    <location>
        <begin position="798"/>
        <end position="824"/>
    </location>
</feature>
<name>A0A2C5WYL5_9PEZI</name>
<dbReference type="InterPro" id="IPR024260">
    <property type="entry name" value="Vac7"/>
</dbReference>
<feature type="compositionally biased region" description="Polar residues" evidence="1">
    <location>
        <begin position="433"/>
        <end position="454"/>
    </location>
</feature>
<proteinExistence type="predicted"/>
<dbReference type="GO" id="GO:0000329">
    <property type="term" value="C:fungal-type vacuole membrane"/>
    <property type="evidence" value="ECO:0007669"/>
    <property type="project" value="TreeGrafter"/>
</dbReference>
<feature type="compositionally biased region" description="Polar residues" evidence="1">
    <location>
        <begin position="288"/>
        <end position="307"/>
    </location>
</feature>
<keyword evidence="2" id="KW-0472">Membrane</keyword>
<feature type="compositionally biased region" description="Polar residues" evidence="1">
    <location>
        <begin position="798"/>
        <end position="814"/>
    </location>
</feature>
<feature type="compositionally biased region" description="Polar residues" evidence="1">
    <location>
        <begin position="133"/>
        <end position="153"/>
    </location>
</feature>
<feature type="compositionally biased region" description="Polar residues" evidence="1">
    <location>
        <begin position="510"/>
        <end position="542"/>
    </location>
</feature>
<organism evidence="3 4">
    <name type="scientific">Ceratocystis fimbriata CBS 114723</name>
    <dbReference type="NCBI Taxonomy" id="1035309"/>
    <lineage>
        <taxon>Eukaryota</taxon>
        <taxon>Fungi</taxon>
        <taxon>Dikarya</taxon>
        <taxon>Ascomycota</taxon>
        <taxon>Pezizomycotina</taxon>
        <taxon>Sordariomycetes</taxon>
        <taxon>Hypocreomycetidae</taxon>
        <taxon>Microascales</taxon>
        <taxon>Ceratocystidaceae</taxon>
        <taxon>Ceratocystis</taxon>
    </lineage>
</organism>
<dbReference type="PANTHER" id="PTHR28258:SF1">
    <property type="entry name" value="VACUOLAR SEGREGATION PROTEIN 7"/>
    <property type="match status" value="1"/>
</dbReference>
<keyword evidence="4" id="KW-1185">Reference proteome</keyword>
<feature type="compositionally biased region" description="Polar residues" evidence="1">
    <location>
        <begin position="56"/>
        <end position="68"/>
    </location>
</feature>
<dbReference type="Proteomes" id="UP000222788">
    <property type="component" value="Unassembled WGS sequence"/>
</dbReference>
<dbReference type="GO" id="GO:0010513">
    <property type="term" value="P:positive regulation of phosphatidylinositol biosynthetic process"/>
    <property type="evidence" value="ECO:0007669"/>
    <property type="project" value="TreeGrafter"/>
</dbReference>
<feature type="region of interest" description="Disordered" evidence="1">
    <location>
        <begin position="328"/>
        <end position="586"/>
    </location>
</feature>
<feature type="compositionally biased region" description="Low complexity" evidence="1">
    <location>
        <begin position="160"/>
        <end position="170"/>
    </location>
</feature>
<feature type="compositionally biased region" description="Basic residues" evidence="1">
    <location>
        <begin position="69"/>
        <end position="78"/>
    </location>
</feature>
<reference evidence="3 4" key="2">
    <citation type="journal article" date="2013" name="IMA Fungus">
        <title>IMA Genome-F 1: Ceratocystis fimbriata: Draft nuclear genome sequence for the plant pathogen, Ceratocystis fimbriata.</title>
        <authorList>
            <person name="Wilken P.M."/>
            <person name="Steenkamp E.T."/>
            <person name="Wingfield M.J."/>
            <person name="de Beer Z.W."/>
            <person name="Wingfield B.D."/>
        </authorList>
    </citation>
    <scope>NUCLEOTIDE SEQUENCE [LARGE SCALE GENOMIC DNA]</scope>
    <source>
        <strain evidence="3 4">CBS 114723</strain>
    </source>
</reference>
<feature type="region of interest" description="Disordered" evidence="1">
    <location>
        <begin position="1"/>
        <end position="210"/>
    </location>
</feature>
<reference evidence="3 4" key="1">
    <citation type="journal article" date="2013" name="Fungal Biol.">
        <title>Analysis of microsatellite markers in the genome of the plant pathogen Ceratocystis fimbriata.</title>
        <authorList>
            <person name="Simpson M.C."/>
            <person name="Wilken P.M."/>
            <person name="Coetzee M.P."/>
            <person name="Wingfield M.J."/>
            <person name="Wingfield B.D."/>
        </authorList>
    </citation>
    <scope>NUCLEOTIDE SEQUENCE [LARGE SCALE GENOMIC DNA]</scope>
    <source>
        <strain evidence="3 4">CBS 114723</strain>
    </source>
</reference>
<dbReference type="STRING" id="1035309.A0A2C5WYL5"/>
<feature type="compositionally biased region" description="Polar residues" evidence="1">
    <location>
        <begin position="262"/>
        <end position="281"/>
    </location>
</feature>
<evidence type="ECO:0000256" key="1">
    <source>
        <dbReference type="SAM" id="MobiDB-lite"/>
    </source>
</evidence>
<comment type="caution">
    <text evidence="3">The sequence shown here is derived from an EMBL/GenBank/DDBJ whole genome shotgun (WGS) entry which is preliminary data.</text>
</comment>
<evidence type="ECO:0000313" key="3">
    <source>
        <dbReference type="EMBL" id="PHH53919.1"/>
    </source>
</evidence>
<feature type="compositionally biased region" description="Acidic residues" evidence="1">
    <location>
        <begin position="378"/>
        <end position="389"/>
    </location>
</feature>
<accession>A0A2C5WYL5</accession>
<protein>
    <submittedName>
        <fullName evidence="3">Vacuolar segregation protein 7</fullName>
    </submittedName>
</protein>
<dbReference type="GO" id="GO:0070772">
    <property type="term" value="C:PAS complex"/>
    <property type="evidence" value="ECO:0007669"/>
    <property type="project" value="TreeGrafter"/>
</dbReference>
<feature type="compositionally biased region" description="Polar residues" evidence="1">
    <location>
        <begin position="80"/>
        <end position="111"/>
    </location>
</feature>
<feature type="compositionally biased region" description="Polar residues" evidence="1">
    <location>
        <begin position="186"/>
        <end position="207"/>
    </location>
</feature>
<feature type="region of interest" description="Disordered" evidence="1">
    <location>
        <begin position="262"/>
        <end position="308"/>
    </location>
</feature>
<feature type="compositionally biased region" description="Polar residues" evidence="1">
    <location>
        <begin position="35"/>
        <end position="48"/>
    </location>
</feature>
<keyword evidence="2" id="KW-0812">Transmembrane</keyword>
<feature type="compositionally biased region" description="Low complexity" evidence="1">
    <location>
        <begin position="463"/>
        <end position="473"/>
    </location>
</feature>
<sequence length="824" mass="89823">MASRLSPNAYSGAASPLDTRDSSVTHQPPTPASPSTPRNTSAISSQARHTSDHSNSRILSTSLGSQRTTRVHQTHKPNLRISSPSKTYRSPPTHISRSPSGPASHLSSGPSVSEAPRDGPPRWPVSPRIRSPALSQAQPNNSYNYMMQRTQHNAPVRYISSSANSSASEMSESDTDDHESAGLRTPTMNNPNPLATVQEVSQPNSPGHVTRDTAMTEIHTHLATDDCQNQELQTPQTPTSQDSDNMSAASVRTIRARNVASYNDSDHTASQNDARKPSTSVPQPPMMSRQSSAYSTFNKTKPTTDGSSMIVESETVTSVPQIALATIPQGPSGTLRAMPSTETIRPKKDRKRQTRKQPMNPASSKAEVFEYKVASAVDEADDSDSDETFVYDSNPHDGPRRYHHSRTPSTTSMASQVDRPMRSIHSVMDAPGPSTSSKKNMKFANTYNNASDTLTGDEDGRGSSRSNIGSSRNSTRHQHHMNKYGRNHNTHASLFDNESPFANPARAKMQANSRQNSGPPSPRFLTSRSQASRQTASYNLSNAYDMDETGPDDERTPLISYSRPNRPGRQSRRGPTPRHIESQNYRSRPSALNRLAACLVVTMMVLVVITGAIGFMFATSQPLTDIKLVAIENVLASEPELMFDLTIRAHNPNIVVVTIDNANLEIFAKSVHAGTDADWYNSPSGSPGDKFKFETLNEKEVHTEDDPPDDMPDESAPNMRLGTIQEFDSPLSFEGLFFHKGLSVSTGGVRLPLPGNSTTGGSERWGKVIQDDFDLIVKGIIKYYLPLSQRVRSVSISGRTRVKPNSASNPSLKPNITMAGSPGL</sequence>
<feature type="transmembrane region" description="Helical" evidence="2">
    <location>
        <begin position="595"/>
        <end position="618"/>
    </location>
</feature>
<feature type="region of interest" description="Disordered" evidence="1">
    <location>
        <begin position="224"/>
        <end position="250"/>
    </location>
</feature>
<dbReference type="PANTHER" id="PTHR28258">
    <property type="entry name" value="VACUOLAR SEGREGATION PROTEIN 7"/>
    <property type="match status" value="1"/>
</dbReference>
<dbReference type="AlphaFoldDB" id="A0A2C5WYL5"/>
<keyword evidence="2" id="KW-1133">Transmembrane helix</keyword>
<dbReference type="EMBL" id="APWK03000034">
    <property type="protein sequence ID" value="PHH53919.1"/>
    <property type="molecule type" value="Genomic_DNA"/>
</dbReference>
<evidence type="ECO:0000313" key="4">
    <source>
        <dbReference type="Proteomes" id="UP000222788"/>
    </source>
</evidence>
<dbReference type="Pfam" id="PF12751">
    <property type="entry name" value="Vac7"/>
    <property type="match status" value="1"/>
</dbReference>
<dbReference type="OrthoDB" id="1204at2759"/>